<dbReference type="OrthoDB" id="2500246at2759"/>
<feature type="transmembrane region" description="Helical" evidence="5">
    <location>
        <begin position="59"/>
        <end position="76"/>
    </location>
</feature>
<dbReference type="Pfam" id="PF06396">
    <property type="entry name" value="AGTRAP"/>
    <property type="match status" value="1"/>
</dbReference>
<dbReference type="PANTHER" id="PTHR16521">
    <property type="entry name" value="TYPE-1 ANGIOTENSIN II RECEPTOR-ASSOCIATED PROTEIN"/>
    <property type="match status" value="1"/>
</dbReference>
<keyword evidence="3 5" id="KW-1133">Transmembrane helix</keyword>
<feature type="transmembrane region" description="Helical" evidence="5">
    <location>
        <begin position="88"/>
        <end position="112"/>
    </location>
</feature>
<keyword evidence="7" id="KW-1185">Reference proteome</keyword>
<dbReference type="EMBL" id="JAEPRA010000009">
    <property type="protein sequence ID" value="KAG2180561.1"/>
    <property type="molecule type" value="Genomic_DNA"/>
</dbReference>
<dbReference type="Proteomes" id="UP000612746">
    <property type="component" value="Unassembled WGS sequence"/>
</dbReference>
<evidence type="ECO:0000256" key="5">
    <source>
        <dbReference type="SAM" id="Phobius"/>
    </source>
</evidence>
<sequence length="147" mass="15933">MDRLQEVAQQTSLTTLLSIHVLLALLGSIASNPSYNIAIFLFGIWAYNNRDSNAPIKTFTATLAFSVIIDIVWFSLHGHNPLDERGFGFALAMNIISLIGKPVTLFACVGALQSRGDSLSVGAWSEAPGAFPGSYERVREPDSEDFA</sequence>
<evidence type="ECO:0000256" key="3">
    <source>
        <dbReference type="ARBA" id="ARBA00022989"/>
    </source>
</evidence>
<comment type="caution">
    <text evidence="6">The sequence shown here is derived from an EMBL/GenBank/DDBJ whole genome shotgun (WGS) entry which is preliminary data.</text>
</comment>
<evidence type="ECO:0000256" key="1">
    <source>
        <dbReference type="ARBA" id="ARBA00004141"/>
    </source>
</evidence>
<dbReference type="PANTHER" id="PTHR16521:SF3">
    <property type="entry name" value="TYPE-1 ANGIOTENSIN II RECEPTOR-ASSOCIATED PROTEIN"/>
    <property type="match status" value="1"/>
</dbReference>
<gene>
    <name evidence="6" type="ORF">INT44_003565</name>
</gene>
<organism evidence="6 7">
    <name type="scientific">Umbelopsis vinacea</name>
    <dbReference type="NCBI Taxonomy" id="44442"/>
    <lineage>
        <taxon>Eukaryota</taxon>
        <taxon>Fungi</taxon>
        <taxon>Fungi incertae sedis</taxon>
        <taxon>Mucoromycota</taxon>
        <taxon>Mucoromycotina</taxon>
        <taxon>Umbelopsidomycetes</taxon>
        <taxon>Umbelopsidales</taxon>
        <taxon>Umbelopsidaceae</taxon>
        <taxon>Umbelopsis</taxon>
    </lineage>
</organism>
<keyword evidence="4 5" id="KW-0472">Membrane</keyword>
<comment type="subcellular location">
    <subcellularLocation>
        <location evidence="1">Membrane</location>
        <topology evidence="1">Multi-pass membrane protein</topology>
    </subcellularLocation>
</comment>
<evidence type="ECO:0000256" key="2">
    <source>
        <dbReference type="ARBA" id="ARBA00022692"/>
    </source>
</evidence>
<keyword evidence="2 5" id="KW-0812">Transmembrane</keyword>
<dbReference type="InterPro" id="IPR009436">
    <property type="entry name" value="AGTRAP"/>
</dbReference>
<name>A0A8H7UCH7_9FUNG</name>
<protein>
    <submittedName>
        <fullName evidence="6">Uncharacterized protein</fullName>
    </submittedName>
</protein>
<dbReference type="GO" id="GO:0005886">
    <property type="term" value="C:plasma membrane"/>
    <property type="evidence" value="ECO:0007669"/>
    <property type="project" value="TreeGrafter"/>
</dbReference>
<feature type="transmembrane region" description="Helical" evidence="5">
    <location>
        <begin position="20"/>
        <end position="47"/>
    </location>
</feature>
<evidence type="ECO:0000256" key="4">
    <source>
        <dbReference type="ARBA" id="ARBA00023136"/>
    </source>
</evidence>
<dbReference type="AlphaFoldDB" id="A0A8H7UCH7"/>
<reference evidence="6" key="1">
    <citation type="submission" date="2020-12" db="EMBL/GenBank/DDBJ databases">
        <title>Metabolic potential, ecology and presence of endohyphal bacteria is reflected in genomic diversity of Mucoromycotina.</title>
        <authorList>
            <person name="Muszewska A."/>
            <person name="Okrasinska A."/>
            <person name="Steczkiewicz K."/>
            <person name="Drgas O."/>
            <person name="Orlowska M."/>
            <person name="Perlinska-Lenart U."/>
            <person name="Aleksandrzak-Piekarczyk T."/>
            <person name="Szatraj K."/>
            <person name="Zielenkiewicz U."/>
            <person name="Pilsyk S."/>
            <person name="Malc E."/>
            <person name="Mieczkowski P."/>
            <person name="Kruszewska J.S."/>
            <person name="Biernat P."/>
            <person name="Pawlowska J."/>
        </authorList>
    </citation>
    <scope>NUCLEOTIDE SEQUENCE</scope>
    <source>
        <strain evidence="6">WA0000051536</strain>
    </source>
</reference>
<accession>A0A8H7UCH7</accession>
<proteinExistence type="predicted"/>
<evidence type="ECO:0000313" key="7">
    <source>
        <dbReference type="Proteomes" id="UP000612746"/>
    </source>
</evidence>
<evidence type="ECO:0000313" key="6">
    <source>
        <dbReference type="EMBL" id="KAG2180561.1"/>
    </source>
</evidence>